<keyword evidence="2" id="KW-1185">Reference proteome</keyword>
<accession>A0A1H0SNB8</accession>
<dbReference type="STRING" id="930152.SAMN05216565_10337"/>
<evidence type="ECO:0000313" key="1">
    <source>
        <dbReference type="EMBL" id="SDP43322.1"/>
    </source>
</evidence>
<protein>
    <recommendedName>
        <fullName evidence="3">Phosphoglycolate phosphatase</fullName>
    </recommendedName>
</protein>
<dbReference type="AlphaFoldDB" id="A0A1H0SNB8"/>
<dbReference type="SUPFAM" id="SSF56784">
    <property type="entry name" value="HAD-like"/>
    <property type="match status" value="1"/>
</dbReference>
<organism evidence="1 2">
    <name type="scientific">Litchfieldia salsa</name>
    <dbReference type="NCBI Taxonomy" id="930152"/>
    <lineage>
        <taxon>Bacteria</taxon>
        <taxon>Bacillati</taxon>
        <taxon>Bacillota</taxon>
        <taxon>Bacilli</taxon>
        <taxon>Bacillales</taxon>
        <taxon>Bacillaceae</taxon>
        <taxon>Litchfieldia</taxon>
    </lineage>
</organism>
<dbReference type="EMBL" id="FNJU01000003">
    <property type="protein sequence ID" value="SDP43322.1"/>
    <property type="molecule type" value="Genomic_DNA"/>
</dbReference>
<gene>
    <name evidence="1" type="ORF">SAMN05216565_10337</name>
</gene>
<proteinExistence type="predicted"/>
<evidence type="ECO:0008006" key="3">
    <source>
        <dbReference type="Google" id="ProtNLM"/>
    </source>
</evidence>
<dbReference type="InterPro" id="IPR036412">
    <property type="entry name" value="HAD-like_sf"/>
</dbReference>
<sequence>MKFKISKIKGVLFDLDGTLINSEWLGTDLIIMGLRKY</sequence>
<evidence type="ECO:0000313" key="2">
    <source>
        <dbReference type="Proteomes" id="UP000199159"/>
    </source>
</evidence>
<name>A0A1H0SNB8_9BACI</name>
<reference evidence="2" key="1">
    <citation type="submission" date="2016-10" db="EMBL/GenBank/DDBJ databases">
        <authorList>
            <person name="Varghese N."/>
            <person name="Submissions S."/>
        </authorList>
    </citation>
    <scope>NUCLEOTIDE SEQUENCE [LARGE SCALE GENOMIC DNA]</scope>
    <source>
        <strain evidence="2">IBRC-M10078</strain>
    </source>
</reference>
<dbReference type="Proteomes" id="UP000199159">
    <property type="component" value="Unassembled WGS sequence"/>
</dbReference>